<keyword evidence="2" id="KW-1185">Reference proteome</keyword>
<gene>
    <name evidence="1" type="ORF">DLJ74_04715</name>
</gene>
<reference evidence="1 2" key="1">
    <citation type="submission" date="2018-05" db="EMBL/GenBank/DDBJ databases">
        <title>Genomic analysis of Gracilibacillus dipsosauri DD1 reveals novel features of a salt-tolerant amylase.</title>
        <authorList>
            <person name="Deutch C.E."/>
            <person name="Yang S."/>
        </authorList>
    </citation>
    <scope>NUCLEOTIDE SEQUENCE [LARGE SCALE GENOMIC DNA]</scope>
    <source>
        <strain evidence="1 2">DD1</strain>
    </source>
</reference>
<proteinExistence type="predicted"/>
<organism evidence="1 2">
    <name type="scientific">Gracilibacillus dipsosauri</name>
    <dbReference type="NCBI Taxonomy" id="178340"/>
    <lineage>
        <taxon>Bacteria</taxon>
        <taxon>Bacillati</taxon>
        <taxon>Bacillota</taxon>
        <taxon>Bacilli</taxon>
        <taxon>Bacillales</taxon>
        <taxon>Bacillaceae</taxon>
        <taxon>Gracilibacillus</taxon>
    </lineage>
</organism>
<dbReference type="InterPro" id="IPR022121">
    <property type="entry name" value="Peptidase_M73_camelysin"/>
</dbReference>
<dbReference type="EMBL" id="QGTD01000005">
    <property type="protein sequence ID" value="PWU69293.1"/>
    <property type="molecule type" value="Genomic_DNA"/>
</dbReference>
<dbReference type="NCBIfam" id="TIGR04088">
    <property type="entry name" value="cognate_SipW"/>
    <property type="match status" value="1"/>
</dbReference>
<dbReference type="OrthoDB" id="2660939at2"/>
<dbReference type="GO" id="GO:0051301">
    <property type="term" value="P:cell division"/>
    <property type="evidence" value="ECO:0007669"/>
    <property type="project" value="UniProtKB-KW"/>
</dbReference>
<dbReference type="RefSeq" id="WP_054787073.1">
    <property type="nucleotide sequence ID" value="NZ_JAJUIE010000064.1"/>
</dbReference>
<evidence type="ECO:0000313" key="1">
    <source>
        <dbReference type="EMBL" id="PWU69293.1"/>
    </source>
</evidence>
<comment type="caution">
    <text evidence="1">The sequence shown here is derived from an EMBL/GenBank/DDBJ whole genome shotgun (WGS) entry which is preliminary data.</text>
</comment>
<dbReference type="Pfam" id="PF12389">
    <property type="entry name" value="Peptidase_M73"/>
    <property type="match status" value="1"/>
</dbReference>
<accession>A0A317L106</accession>
<dbReference type="AlphaFoldDB" id="A0A317L106"/>
<dbReference type="Proteomes" id="UP000245624">
    <property type="component" value="Unassembled WGS sequence"/>
</dbReference>
<name>A0A317L106_9BACI</name>
<evidence type="ECO:0000313" key="2">
    <source>
        <dbReference type="Proteomes" id="UP000245624"/>
    </source>
</evidence>
<sequence length="206" mass="22382">MSLKKKLGMGLASAALGIALIGGGTYAYFSDTEVSANSFTAGTLDLSVNPSTIIDVDNLKPGDWMSRSFELVNDGSLDISAVDLHTDYTVIDANGDNGSEDFGEHIRVNFLKNLDKDSLFQYPHENVITSATLAELQGEVPDAVENKIWAFLGWGDEASGIEVGESDDLIVQFEFVDNGQDQNVFQGDSLELEWTFEAQQTEGESR</sequence>
<protein>
    <submittedName>
        <fullName evidence="1">Cell division protein FtsN</fullName>
    </submittedName>
</protein>
<keyword evidence="1" id="KW-0131">Cell cycle</keyword>
<dbReference type="InterPro" id="IPR023833">
    <property type="entry name" value="Signal_pept_SipW-depend-type"/>
</dbReference>
<keyword evidence="1" id="KW-0132">Cell division</keyword>